<name>A0A4R8GTU5_9FIRM</name>
<dbReference type="AlphaFoldDB" id="A0A4R8GTU5"/>
<keyword evidence="7 9" id="KW-1133">Transmembrane helix</keyword>
<dbReference type="Proteomes" id="UP000295832">
    <property type="component" value="Unassembled WGS sequence"/>
</dbReference>
<feature type="transmembrane region" description="Helical" evidence="9">
    <location>
        <begin position="417"/>
        <end position="437"/>
    </location>
</feature>
<comment type="similarity">
    <text evidence="2 9">Belongs to the alanine or glycine:cation symporter (AGCS) (TC 2.A.25) family.</text>
</comment>
<keyword evidence="3 9" id="KW-0813">Transport</keyword>
<feature type="transmembrane region" description="Helical" evidence="9">
    <location>
        <begin position="301"/>
        <end position="328"/>
    </location>
</feature>
<evidence type="ECO:0000313" key="10">
    <source>
        <dbReference type="EMBL" id="TDX48259.1"/>
    </source>
</evidence>
<evidence type="ECO:0000256" key="9">
    <source>
        <dbReference type="RuleBase" id="RU363064"/>
    </source>
</evidence>
<dbReference type="PANTHER" id="PTHR30330:SF3">
    <property type="entry name" value="TRANSCRIPTIONAL REGULATOR, LRP FAMILY"/>
    <property type="match status" value="1"/>
</dbReference>
<keyword evidence="4 9" id="KW-1003">Cell membrane</keyword>
<protein>
    <submittedName>
        <fullName evidence="10">AGCS family alanine or glycine:cation symporter</fullName>
    </submittedName>
</protein>
<evidence type="ECO:0000256" key="3">
    <source>
        <dbReference type="ARBA" id="ARBA00022448"/>
    </source>
</evidence>
<dbReference type="InterPro" id="IPR001463">
    <property type="entry name" value="Na/Ala_symport"/>
</dbReference>
<evidence type="ECO:0000256" key="5">
    <source>
        <dbReference type="ARBA" id="ARBA00022692"/>
    </source>
</evidence>
<dbReference type="STRING" id="926561.GCA_000379025_02836"/>
<evidence type="ECO:0000313" key="11">
    <source>
        <dbReference type="Proteomes" id="UP000295832"/>
    </source>
</evidence>
<gene>
    <name evidence="10" type="ORF">C7959_13126</name>
</gene>
<organism evidence="10 11">
    <name type="scientific">Orenia marismortui</name>
    <dbReference type="NCBI Taxonomy" id="46469"/>
    <lineage>
        <taxon>Bacteria</taxon>
        <taxon>Bacillati</taxon>
        <taxon>Bacillota</taxon>
        <taxon>Clostridia</taxon>
        <taxon>Halanaerobiales</taxon>
        <taxon>Halobacteroidaceae</taxon>
        <taxon>Orenia</taxon>
    </lineage>
</organism>
<feature type="transmembrane region" description="Helical" evidence="9">
    <location>
        <begin position="14"/>
        <end position="33"/>
    </location>
</feature>
<dbReference type="GO" id="GO:0005886">
    <property type="term" value="C:plasma membrane"/>
    <property type="evidence" value="ECO:0007669"/>
    <property type="project" value="UniProtKB-SubCell"/>
</dbReference>
<dbReference type="PRINTS" id="PR00175">
    <property type="entry name" value="NAALASMPORT"/>
</dbReference>
<keyword evidence="6 9" id="KW-0769">Symport</keyword>
<dbReference type="NCBIfam" id="TIGR00835">
    <property type="entry name" value="agcS"/>
    <property type="match status" value="1"/>
</dbReference>
<keyword evidence="11" id="KW-1185">Reference proteome</keyword>
<dbReference type="GO" id="GO:0005283">
    <property type="term" value="F:amino acid:sodium symporter activity"/>
    <property type="evidence" value="ECO:0007669"/>
    <property type="project" value="InterPro"/>
</dbReference>
<proteinExistence type="inferred from homology"/>
<dbReference type="RefSeq" id="WP_134118312.1">
    <property type="nucleotide sequence ID" value="NZ_SOEG01000031.1"/>
</dbReference>
<accession>A0A4R8GTU5</accession>
<evidence type="ECO:0000256" key="1">
    <source>
        <dbReference type="ARBA" id="ARBA00004651"/>
    </source>
</evidence>
<sequence length="457" mass="47569">MEALLNFFSAMSSLVWGPPMLILLLGTGVYLTIRLKGITLSKIPYAISLIFKEDNESEGDVSAFEALATALSSTIGTGNIAGVATAIAVGGPGAALWMWIAAIVGTATKFAEGVLAVKYRVKNEDGEMAGGPMYYIQEGLGQKWKPLSIFFAACGVMVAWLGIGATVQANSMADALQANFGISPIVTGVVMAALVGMVVLGGIKRIAKVASKIVPLMSAIYILGTLYIILTNIVELPAAISLIVKSAFSGQSAIGGFAGAGVMLAIRKGISRGIFSNEAGLGSAPIAHAAAKTNNPVRQGLIAMLGTFIDTIIICSLTTLTIIMTGVWNSGETGAALTTKAFNVGMPGPGGLVIGIGIIFFAFSTALGWCYYGEKCIEYLLGHKAIKPYKFIYILCVLLGATVKLELIWAISDVVNGLMALPNLVALLGLSGIVISLTKEYFNNTATNGKDQAEHIA</sequence>
<dbReference type="PANTHER" id="PTHR30330">
    <property type="entry name" value="AGSS FAMILY TRANSPORTER, SODIUM-ALANINE"/>
    <property type="match status" value="1"/>
</dbReference>
<reference evidence="10 11" key="1">
    <citation type="submission" date="2019-03" db="EMBL/GenBank/DDBJ databases">
        <title>Subsurface microbial communities from deep shales in Ohio and West Virginia, USA.</title>
        <authorList>
            <person name="Wrighton K."/>
        </authorList>
    </citation>
    <scope>NUCLEOTIDE SEQUENCE [LARGE SCALE GENOMIC DNA]</scope>
    <source>
        <strain evidence="10 11">MSL 6dP</strain>
    </source>
</reference>
<feature type="transmembrane region" description="Helical" evidence="9">
    <location>
        <begin position="213"/>
        <end position="234"/>
    </location>
</feature>
<evidence type="ECO:0000256" key="6">
    <source>
        <dbReference type="ARBA" id="ARBA00022847"/>
    </source>
</evidence>
<feature type="transmembrane region" description="Helical" evidence="9">
    <location>
        <begin position="348"/>
        <end position="371"/>
    </location>
</feature>
<comment type="caution">
    <text evidence="10">The sequence shown here is derived from an EMBL/GenBank/DDBJ whole genome shotgun (WGS) entry which is preliminary data.</text>
</comment>
<dbReference type="Pfam" id="PF01235">
    <property type="entry name" value="Na_Ala_symp"/>
    <property type="match status" value="1"/>
</dbReference>
<feature type="transmembrane region" description="Helical" evidence="9">
    <location>
        <begin position="147"/>
        <end position="169"/>
    </location>
</feature>
<keyword evidence="5 9" id="KW-0812">Transmembrane</keyword>
<comment type="subcellular location">
    <subcellularLocation>
        <location evidence="1 9">Cell membrane</location>
        <topology evidence="1 9">Multi-pass membrane protein</topology>
    </subcellularLocation>
</comment>
<evidence type="ECO:0000256" key="4">
    <source>
        <dbReference type="ARBA" id="ARBA00022475"/>
    </source>
</evidence>
<dbReference type="Gene3D" id="1.20.1740.10">
    <property type="entry name" value="Amino acid/polyamine transporter I"/>
    <property type="match status" value="1"/>
</dbReference>
<evidence type="ECO:0000256" key="8">
    <source>
        <dbReference type="ARBA" id="ARBA00023136"/>
    </source>
</evidence>
<feature type="transmembrane region" description="Helical" evidence="9">
    <location>
        <begin position="246"/>
        <end position="266"/>
    </location>
</feature>
<dbReference type="EMBL" id="SOEG01000031">
    <property type="protein sequence ID" value="TDX48259.1"/>
    <property type="molecule type" value="Genomic_DNA"/>
</dbReference>
<feature type="transmembrane region" description="Helical" evidence="9">
    <location>
        <begin position="181"/>
        <end position="201"/>
    </location>
</feature>
<feature type="transmembrane region" description="Helical" evidence="9">
    <location>
        <begin position="391"/>
        <end position="411"/>
    </location>
</feature>
<keyword evidence="8 9" id="KW-0472">Membrane</keyword>
<evidence type="ECO:0000256" key="2">
    <source>
        <dbReference type="ARBA" id="ARBA00009261"/>
    </source>
</evidence>
<evidence type="ECO:0000256" key="7">
    <source>
        <dbReference type="ARBA" id="ARBA00022989"/>
    </source>
</evidence>
<dbReference type="FunFam" id="1.20.1740.10:FF:000004">
    <property type="entry name" value="Sodium:alanine symporter family protein"/>
    <property type="match status" value="1"/>
</dbReference>